<dbReference type="InterPro" id="IPR040412">
    <property type="entry name" value="At1g65710-like"/>
</dbReference>
<keyword evidence="3" id="KW-1185">Reference proteome</keyword>
<dbReference type="OrthoDB" id="1927466at2759"/>
<protein>
    <submittedName>
        <fullName evidence="2">Uncharacterized protein</fullName>
    </submittedName>
</protein>
<dbReference type="AlphaFoldDB" id="A0A7J7KX37"/>
<name>A0A7J7KX37_9MAGN</name>
<sequence>MMAYYEVVEQNMVAQIDVSWVFQVLTRCLYGEPRWLAGGRVNQSSRVLVGYHDGFVGGRTKRVKFEAEIHRRLNSRAAKALCDSKEERTGATRKNASFGRDCRYLRRAVWRRRQVCRVERHSKCVRGGAKVFCSRMQRISEGAMQGSTALIFIRRLKAAERTEEAGAIKAAGKAWYKTMVSDSDYTEFDNFSKWLAPDNKSRPGKMVSVPARDKTIGSSSGIPARGNIKRVSVKRSGEVSGSIIVAASSRSQSPVNIEGCLPPKILVQVKGCPPPKRGDLCVITHFPDPEPEFKGYPETNGRGLVSRRFRPLVDDDDDVPQSNESLGTLPTDVPPSNDPSIPQSNVHFPNELVLTNVPQSNEPF</sequence>
<evidence type="ECO:0000313" key="2">
    <source>
        <dbReference type="EMBL" id="KAF6134923.1"/>
    </source>
</evidence>
<feature type="region of interest" description="Disordered" evidence="1">
    <location>
        <begin position="202"/>
        <end position="223"/>
    </location>
</feature>
<reference evidence="2 3" key="1">
    <citation type="journal article" date="2020" name="IScience">
        <title>Genome Sequencing of the Endangered Kingdonia uniflora (Circaeasteraceae, Ranunculales) Reveals Potential Mechanisms of Evolutionary Specialization.</title>
        <authorList>
            <person name="Sun Y."/>
            <person name="Deng T."/>
            <person name="Zhang A."/>
            <person name="Moore M.J."/>
            <person name="Landis J.B."/>
            <person name="Lin N."/>
            <person name="Zhang H."/>
            <person name="Zhang X."/>
            <person name="Huang J."/>
            <person name="Zhang X."/>
            <person name="Sun H."/>
            <person name="Wang H."/>
        </authorList>
    </citation>
    <scope>NUCLEOTIDE SEQUENCE [LARGE SCALE GENOMIC DNA]</scope>
    <source>
        <strain evidence="2">TB1705</strain>
        <tissue evidence="2">Leaf</tissue>
    </source>
</reference>
<dbReference type="PANTHER" id="PTHR34367">
    <property type="entry name" value="OS02G0734667 PROTEIN"/>
    <property type="match status" value="1"/>
</dbReference>
<accession>A0A7J7KX37</accession>
<evidence type="ECO:0000313" key="3">
    <source>
        <dbReference type="Proteomes" id="UP000541444"/>
    </source>
</evidence>
<feature type="region of interest" description="Disordered" evidence="1">
    <location>
        <begin position="312"/>
        <end position="346"/>
    </location>
</feature>
<dbReference type="Proteomes" id="UP000541444">
    <property type="component" value="Unassembled WGS sequence"/>
</dbReference>
<comment type="caution">
    <text evidence="2">The sequence shown here is derived from an EMBL/GenBank/DDBJ whole genome shotgun (WGS) entry which is preliminary data.</text>
</comment>
<proteinExistence type="predicted"/>
<evidence type="ECO:0000256" key="1">
    <source>
        <dbReference type="SAM" id="MobiDB-lite"/>
    </source>
</evidence>
<gene>
    <name evidence="2" type="ORF">GIB67_002324</name>
</gene>
<dbReference type="EMBL" id="JACGCM010002827">
    <property type="protein sequence ID" value="KAF6134923.1"/>
    <property type="molecule type" value="Genomic_DNA"/>
</dbReference>
<organism evidence="2 3">
    <name type="scientific">Kingdonia uniflora</name>
    <dbReference type="NCBI Taxonomy" id="39325"/>
    <lineage>
        <taxon>Eukaryota</taxon>
        <taxon>Viridiplantae</taxon>
        <taxon>Streptophyta</taxon>
        <taxon>Embryophyta</taxon>
        <taxon>Tracheophyta</taxon>
        <taxon>Spermatophyta</taxon>
        <taxon>Magnoliopsida</taxon>
        <taxon>Ranunculales</taxon>
        <taxon>Circaeasteraceae</taxon>
        <taxon>Kingdonia</taxon>
    </lineage>
</organism>
<dbReference type="PANTHER" id="PTHR34367:SF1">
    <property type="entry name" value="OS04G0528600 PROTEIN"/>
    <property type="match status" value="1"/>
</dbReference>